<evidence type="ECO:0000313" key="3">
    <source>
        <dbReference type="Proteomes" id="UP000759103"/>
    </source>
</evidence>
<comment type="similarity">
    <text evidence="1">Belongs to the SURF1 family.</text>
</comment>
<evidence type="ECO:0000256" key="1">
    <source>
        <dbReference type="RuleBase" id="RU363076"/>
    </source>
</evidence>
<keyword evidence="1" id="KW-1133">Transmembrane helix</keyword>
<keyword evidence="1" id="KW-0472">Membrane</keyword>
<accession>A0ABS7BPN5</accession>
<feature type="transmembrane region" description="Helical" evidence="1">
    <location>
        <begin position="173"/>
        <end position="193"/>
    </location>
</feature>
<comment type="subcellular location">
    <subcellularLocation>
        <location evidence="1">Cell membrane</location>
        <topology evidence="1">Multi-pass membrane protein</topology>
    </subcellularLocation>
</comment>
<dbReference type="Proteomes" id="UP000759103">
    <property type="component" value="Unassembled WGS sequence"/>
</dbReference>
<organism evidence="2 3">
    <name type="scientific">Sphingomonas citri</name>
    <dbReference type="NCBI Taxonomy" id="2862499"/>
    <lineage>
        <taxon>Bacteria</taxon>
        <taxon>Pseudomonadati</taxon>
        <taxon>Pseudomonadota</taxon>
        <taxon>Alphaproteobacteria</taxon>
        <taxon>Sphingomonadales</taxon>
        <taxon>Sphingomonadaceae</taxon>
        <taxon>Sphingomonas</taxon>
    </lineage>
</organism>
<dbReference type="Pfam" id="PF02104">
    <property type="entry name" value="SURF1"/>
    <property type="match status" value="1"/>
</dbReference>
<dbReference type="RefSeq" id="WP_219748973.1">
    <property type="nucleotide sequence ID" value="NZ_JAHXZN010000004.1"/>
</dbReference>
<name>A0ABS7BPN5_9SPHN</name>
<sequence length="209" mass="22256">MRRVPIVPTLLVALAAAAMVALGLWQLLERKPQKEALLAQLAANPTKPPVAIPRFPDEALLFRRASGFCLQPVGFERAGAGAAGFRVIALCRTGAEGPGLRVQIGTTRDVKATPTWRGGAVSGWIAHAPDSRPLIATVMAPRARELMLVSDRPATGLAANAPPDPASVPNNHLAYAVQWFLFAGVAVVVYVVALRRRRDGRTDPRNPPG</sequence>
<keyword evidence="3" id="KW-1185">Reference proteome</keyword>
<keyword evidence="1" id="KW-1003">Cell membrane</keyword>
<evidence type="ECO:0000313" key="2">
    <source>
        <dbReference type="EMBL" id="MBW6531571.1"/>
    </source>
</evidence>
<protein>
    <recommendedName>
        <fullName evidence="1">SURF1-like protein</fullName>
    </recommendedName>
</protein>
<dbReference type="EMBL" id="JAHXZN010000004">
    <property type="protein sequence ID" value="MBW6531571.1"/>
    <property type="molecule type" value="Genomic_DNA"/>
</dbReference>
<comment type="caution">
    <text evidence="1">Lacks conserved residue(s) required for the propagation of feature annotation.</text>
</comment>
<keyword evidence="1" id="KW-0812">Transmembrane</keyword>
<comment type="caution">
    <text evidence="2">The sequence shown here is derived from an EMBL/GenBank/DDBJ whole genome shotgun (WGS) entry which is preliminary data.</text>
</comment>
<dbReference type="InterPro" id="IPR002994">
    <property type="entry name" value="Surf1/Shy1"/>
</dbReference>
<proteinExistence type="inferred from homology"/>
<gene>
    <name evidence="2" type="ORF">KZ820_12575</name>
</gene>
<reference evidence="2 3" key="1">
    <citation type="submission" date="2021-07" db="EMBL/GenBank/DDBJ databases">
        <title>Sphingomonas sp.</title>
        <authorList>
            <person name="Feng G."/>
            <person name="Li J."/>
            <person name="Pan M."/>
        </authorList>
    </citation>
    <scope>NUCLEOTIDE SEQUENCE [LARGE SCALE GENOMIC DNA]</scope>
    <source>
        <strain evidence="2 3">RRHST34</strain>
    </source>
</reference>